<feature type="region of interest" description="Disordered" evidence="1">
    <location>
        <begin position="1"/>
        <end position="56"/>
    </location>
</feature>
<comment type="caution">
    <text evidence="2">The sequence shown here is derived from an EMBL/GenBank/DDBJ whole genome shotgun (WGS) entry which is preliminary data.</text>
</comment>
<feature type="compositionally biased region" description="Basic and acidic residues" evidence="1">
    <location>
        <begin position="46"/>
        <end position="56"/>
    </location>
</feature>
<evidence type="ECO:0000256" key="1">
    <source>
        <dbReference type="SAM" id="MobiDB-lite"/>
    </source>
</evidence>
<dbReference type="AlphaFoldDB" id="A0A2V3JBT1"/>
<dbReference type="Proteomes" id="UP000247409">
    <property type="component" value="Unassembled WGS sequence"/>
</dbReference>
<evidence type="ECO:0000313" key="3">
    <source>
        <dbReference type="Proteomes" id="UP000247409"/>
    </source>
</evidence>
<protein>
    <submittedName>
        <fullName evidence="2">Uncharacterized protein</fullName>
    </submittedName>
</protein>
<accession>A0A2V3JBT1</accession>
<reference evidence="2 3" key="1">
    <citation type="journal article" date="2018" name="Mol. Biol. Evol.">
        <title>Analysis of the draft genome of the red seaweed Gracilariopsis chorda provides insights into genome size evolution in Rhodophyta.</title>
        <authorList>
            <person name="Lee J."/>
            <person name="Yang E.C."/>
            <person name="Graf L."/>
            <person name="Yang J.H."/>
            <person name="Qiu H."/>
            <person name="Zel Zion U."/>
            <person name="Chan C.X."/>
            <person name="Stephens T.G."/>
            <person name="Weber A.P.M."/>
            <person name="Boo G.H."/>
            <person name="Boo S.M."/>
            <person name="Kim K.M."/>
            <person name="Shin Y."/>
            <person name="Jung M."/>
            <person name="Lee S.J."/>
            <person name="Yim H.S."/>
            <person name="Lee J.H."/>
            <person name="Bhattacharya D."/>
            <person name="Yoon H.S."/>
        </authorList>
    </citation>
    <scope>NUCLEOTIDE SEQUENCE [LARGE SCALE GENOMIC DNA]</scope>
    <source>
        <strain evidence="2 3">SKKU-2015</strain>
        <tissue evidence="2">Whole body</tissue>
    </source>
</reference>
<evidence type="ECO:0000313" key="2">
    <source>
        <dbReference type="EMBL" id="PXF49890.1"/>
    </source>
</evidence>
<sequence>MDGVAAGRQGRYQQGENEQEHEHSGDGHTPDAMRCVVDGEAAGSGGERRREEDGSG</sequence>
<name>A0A2V3JBT1_9FLOR</name>
<gene>
    <name evidence="2" type="ORF">BWQ96_00050</name>
</gene>
<keyword evidence="3" id="KW-1185">Reference proteome</keyword>
<feature type="compositionally biased region" description="Basic and acidic residues" evidence="1">
    <location>
        <begin position="18"/>
        <end position="31"/>
    </location>
</feature>
<proteinExistence type="predicted"/>
<dbReference type="EMBL" id="NBIV01000001">
    <property type="protein sequence ID" value="PXF49890.1"/>
    <property type="molecule type" value="Genomic_DNA"/>
</dbReference>
<organism evidence="2 3">
    <name type="scientific">Gracilariopsis chorda</name>
    <dbReference type="NCBI Taxonomy" id="448386"/>
    <lineage>
        <taxon>Eukaryota</taxon>
        <taxon>Rhodophyta</taxon>
        <taxon>Florideophyceae</taxon>
        <taxon>Rhodymeniophycidae</taxon>
        <taxon>Gracilariales</taxon>
        <taxon>Gracilariaceae</taxon>
        <taxon>Gracilariopsis</taxon>
    </lineage>
</organism>